<evidence type="ECO:0000313" key="1">
    <source>
        <dbReference type="EMBL" id="CRK93041.1"/>
    </source>
</evidence>
<proteinExistence type="predicted"/>
<dbReference type="OrthoDB" id="7201987at2759"/>
<gene>
    <name evidence="1" type="ORF">CLUMA_CG006622</name>
</gene>
<dbReference type="EMBL" id="CVRI01000036">
    <property type="protein sequence ID" value="CRK93041.1"/>
    <property type="molecule type" value="Genomic_DNA"/>
</dbReference>
<sequence>MKVQNLQHKFKCNLTNLINYFPRKGKKACEIHCEKNANENVAKNKGNTLQVNIMQKENKVPSETYQYVGPYRLEKTLGKGQTGEFSMTL</sequence>
<dbReference type="Proteomes" id="UP000183832">
    <property type="component" value="Unassembled WGS sequence"/>
</dbReference>
<name>A0A1J1I3U7_9DIPT</name>
<accession>A0A1J1I3U7</accession>
<evidence type="ECO:0000313" key="2">
    <source>
        <dbReference type="Proteomes" id="UP000183832"/>
    </source>
</evidence>
<protein>
    <submittedName>
        <fullName evidence="1">CLUMA_CG006622, isoform A</fullName>
    </submittedName>
</protein>
<organism evidence="1 2">
    <name type="scientific">Clunio marinus</name>
    <dbReference type="NCBI Taxonomy" id="568069"/>
    <lineage>
        <taxon>Eukaryota</taxon>
        <taxon>Metazoa</taxon>
        <taxon>Ecdysozoa</taxon>
        <taxon>Arthropoda</taxon>
        <taxon>Hexapoda</taxon>
        <taxon>Insecta</taxon>
        <taxon>Pterygota</taxon>
        <taxon>Neoptera</taxon>
        <taxon>Endopterygota</taxon>
        <taxon>Diptera</taxon>
        <taxon>Nematocera</taxon>
        <taxon>Chironomoidea</taxon>
        <taxon>Chironomidae</taxon>
        <taxon>Clunio</taxon>
    </lineage>
</organism>
<dbReference type="STRING" id="568069.A0A1J1I3U7"/>
<reference evidence="1 2" key="1">
    <citation type="submission" date="2015-04" db="EMBL/GenBank/DDBJ databases">
        <authorList>
            <person name="Syromyatnikov M.Y."/>
            <person name="Popov V.N."/>
        </authorList>
    </citation>
    <scope>NUCLEOTIDE SEQUENCE [LARGE SCALE GENOMIC DNA]</scope>
</reference>
<keyword evidence="2" id="KW-1185">Reference proteome</keyword>
<dbReference type="AlphaFoldDB" id="A0A1J1I3U7"/>